<dbReference type="GO" id="GO:0044780">
    <property type="term" value="P:bacterial-type flagellum assembly"/>
    <property type="evidence" value="ECO:0007669"/>
    <property type="project" value="InterPro"/>
</dbReference>
<keyword evidence="6" id="KW-0282">Flagellum</keyword>
<dbReference type="Pfam" id="PF02561">
    <property type="entry name" value="FliS"/>
    <property type="match status" value="1"/>
</dbReference>
<keyword evidence="4" id="KW-1005">Bacterial flagellum biogenesis</keyword>
<keyword evidence="7" id="KW-1185">Reference proteome</keyword>
<sequence length="124" mass="13923">MNPYAASTAAYQEQAVMTATPGQLVVMLYDGAIRFLRQADAAMGEQAVAHSHDRLNRAEAIIDELLSTLDMSHGAIPENLEGIYVFWKKLLWEVRLERDREKLAVLIRQVANLREAWAQIAQSA</sequence>
<dbReference type="PANTHER" id="PTHR34773:SF1">
    <property type="entry name" value="FLAGELLAR SECRETION CHAPERONE FLIS"/>
    <property type="match status" value="1"/>
</dbReference>
<name>A0A9E7BYN6_9ACTN</name>
<keyword evidence="6" id="KW-0969">Cilium</keyword>
<evidence type="ECO:0000256" key="1">
    <source>
        <dbReference type="ARBA" id="ARBA00004514"/>
    </source>
</evidence>
<reference evidence="6" key="1">
    <citation type="journal article" date="2022" name="Int. J. Syst. Evol. Microbiol.">
        <title>Pseudomonas aegrilactucae sp. nov. and Pseudomonas morbosilactucae sp. nov., pathogens causing bacterial rot of lettuce in Japan.</title>
        <authorList>
            <person name="Sawada H."/>
            <person name="Fujikawa T."/>
            <person name="Satou M."/>
        </authorList>
    </citation>
    <scope>NUCLEOTIDE SEQUENCE</scope>
    <source>
        <strain evidence="6">0166_1</strain>
    </source>
</reference>
<dbReference type="PIRSF" id="PIRSF039090">
    <property type="entry name" value="Flis"/>
    <property type="match status" value="1"/>
</dbReference>
<keyword evidence="5" id="KW-0143">Chaperone</keyword>
<dbReference type="KEGG" id="sbae:DSM104329_00068"/>
<evidence type="ECO:0000256" key="5">
    <source>
        <dbReference type="ARBA" id="ARBA00023186"/>
    </source>
</evidence>
<evidence type="ECO:0000256" key="2">
    <source>
        <dbReference type="ARBA" id="ARBA00008787"/>
    </source>
</evidence>
<dbReference type="InterPro" id="IPR036584">
    <property type="entry name" value="FliS_sf"/>
</dbReference>
<accession>A0A9E7BYN6</accession>
<keyword evidence="3" id="KW-0963">Cytoplasm</keyword>
<gene>
    <name evidence="6" type="primary">fliS</name>
    <name evidence="6" type="ORF">DSM104329_00068</name>
</gene>
<dbReference type="Proteomes" id="UP001162834">
    <property type="component" value="Chromosome"/>
</dbReference>
<comment type="similarity">
    <text evidence="2">Belongs to the FliS family.</text>
</comment>
<dbReference type="CDD" id="cd16098">
    <property type="entry name" value="FliS"/>
    <property type="match status" value="1"/>
</dbReference>
<protein>
    <submittedName>
        <fullName evidence="6">Flagellar secretion chaperone FliS</fullName>
    </submittedName>
</protein>
<dbReference type="EMBL" id="CP087164">
    <property type="protein sequence ID" value="UGS33703.1"/>
    <property type="molecule type" value="Genomic_DNA"/>
</dbReference>
<dbReference type="PANTHER" id="PTHR34773">
    <property type="entry name" value="FLAGELLAR SECRETION CHAPERONE FLIS"/>
    <property type="match status" value="1"/>
</dbReference>
<dbReference type="AlphaFoldDB" id="A0A9E7BYN6"/>
<dbReference type="NCBIfam" id="TIGR00208">
    <property type="entry name" value="fliS"/>
    <property type="match status" value="1"/>
</dbReference>
<dbReference type="GO" id="GO:0005829">
    <property type="term" value="C:cytosol"/>
    <property type="evidence" value="ECO:0007669"/>
    <property type="project" value="UniProtKB-SubCell"/>
</dbReference>
<organism evidence="6 7">
    <name type="scientific">Capillimicrobium parvum</name>
    <dbReference type="NCBI Taxonomy" id="2884022"/>
    <lineage>
        <taxon>Bacteria</taxon>
        <taxon>Bacillati</taxon>
        <taxon>Actinomycetota</taxon>
        <taxon>Thermoleophilia</taxon>
        <taxon>Solirubrobacterales</taxon>
        <taxon>Capillimicrobiaceae</taxon>
        <taxon>Capillimicrobium</taxon>
    </lineage>
</organism>
<dbReference type="InterPro" id="IPR003713">
    <property type="entry name" value="FliS"/>
</dbReference>
<comment type="subcellular location">
    <subcellularLocation>
        <location evidence="1">Cytoplasm</location>
        <location evidence="1">Cytosol</location>
    </subcellularLocation>
</comment>
<dbReference type="SUPFAM" id="SSF101116">
    <property type="entry name" value="Flagellar export chaperone FliS"/>
    <property type="match status" value="1"/>
</dbReference>
<dbReference type="RefSeq" id="WP_259313397.1">
    <property type="nucleotide sequence ID" value="NZ_CP087164.1"/>
</dbReference>
<evidence type="ECO:0000256" key="3">
    <source>
        <dbReference type="ARBA" id="ARBA00022490"/>
    </source>
</evidence>
<proteinExistence type="inferred from homology"/>
<dbReference type="GO" id="GO:0071973">
    <property type="term" value="P:bacterial-type flagellum-dependent cell motility"/>
    <property type="evidence" value="ECO:0007669"/>
    <property type="project" value="TreeGrafter"/>
</dbReference>
<evidence type="ECO:0000313" key="7">
    <source>
        <dbReference type="Proteomes" id="UP001162834"/>
    </source>
</evidence>
<evidence type="ECO:0000256" key="4">
    <source>
        <dbReference type="ARBA" id="ARBA00022795"/>
    </source>
</evidence>
<dbReference type="Gene3D" id="1.20.120.340">
    <property type="entry name" value="Flagellar protein FliS"/>
    <property type="match status" value="1"/>
</dbReference>
<keyword evidence="6" id="KW-0966">Cell projection</keyword>
<evidence type="ECO:0000313" key="6">
    <source>
        <dbReference type="EMBL" id="UGS33703.1"/>
    </source>
</evidence>